<evidence type="ECO:0000313" key="2">
    <source>
        <dbReference type="EMBL" id="WWC64619.1"/>
    </source>
</evidence>
<dbReference type="STRING" id="1296121.A0A1A5ZZ34"/>
<dbReference type="RefSeq" id="XP_018260914.1">
    <property type="nucleotide sequence ID" value="XM_018409911.1"/>
</dbReference>
<keyword evidence="3" id="KW-1185">Reference proteome</keyword>
<dbReference type="EMBL" id="KI894034">
    <property type="protein sequence ID" value="OBR83072.1"/>
    <property type="molecule type" value="Genomic_DNA"/>
</dbReference>
<reference evidence="1" key="1">
    <citation type="submission" date="2013-07" db="EMBL/GenBank/DDBJ databases">
        <title>The Genome Sequence of Cryptococcus dejecticola CBS10117.</title>
        <authorList>
            <consortium name="The Broad Institute Genome Sequencing Platform"/>
            <person name="Cuomo C."/>
            <person name="Litvintseva A."/>
            <person name="Chen Y."/>
            <person name="Heitman J."/>
            <person name="Sun S."/>
            <person name="Springer D."/>
            <person name="Dromer F."/>
            <person name="Young S.K."/>
            <person name="Zeng Q."/>
            <person name="Gargeya S."/>
            <person name="Fitzgerald M."/>
            <person name="Abouelleil A."/>
            <person name="Alvarado L."/>
            <person name="Berlin A.M."/>
            <person name="Chapman S.B."/>
            <person name="Dewar J."/>
            <person name="Goldberg J."/>
            <person name="Griggs A."/>
            <person name="Gujja S."/>
            <person name="Hansen M."/>
            <person name="Howarth C."/>
            <person name="Imamovic A."/>
            <person name="Larimer J."/>
            <person name="McCowan C."/>
            <person name="Murphy C."/>
            <person name="Pearson M."/>
            <person name="Priest M."/>
            <person name="Roberts A."/>
            <person name="Saif S."/>
            <person name="Shea T."/>
            <person name="Sykes S."/>
            <person name="Wortman J."/>
            <person name="Nusbaum C."/>
            <person name="Birren B."/>
        </authorList>
    </citation>
    <scope>NUCLEOTIDE SEQUENCE [LARGE SCALE GENOMIC DNA]</scope>
    <source>
        <strain evidence="1">CBS 10117</strain>
    </source>
</reference>
<organism evidence="1">
    <name type="scientific">Kwoniella dejecticola CBS 10117</name>
    <dbReference type="NCBI Taxonomy" id="1296121"/>
    <lineage>
        <taxon>Eukaryota</taxon>
        <taxon>Fungi</taxon>
        <taxon>Dikarya</taxon>
        <taxon>Basidiomycota</taxon>
        <taxon>Agaricomycotina</taxon>
        <taxon>Tremellomycetes</taxon>
        <taxon>Tremellales</taxon>
        <taxon>Cryptococcaceae</taxon>
        <taxon>Kwoniella</taxon>
    </lineage>
</organism>
<dbReference type="AlphaFoldDB" id="A0A1A5ZZ34"/>
<reference evidence="2" key="2">
    <citation type="submission" date="2013-07" db="EMBL/GenBank/DDBJ databases">
        <authorList>
            <consortium name="The Broad Institute Genome Sequencing Platform"/>
            <person name="Cuomo C."/>
            <person name="Litvintseva A."/>
            <person name="Chen Y."/>
            <person name="Heitman J."/>
            <person name="Sun S."/>
            <person name="Springer D."/>
            <person name="Dromer F."/>
            <person name="Young S.K."/>
            <person name="Zeng Q."/>
            <person name="Gargeya S."/>
            <person name="Fitzgerald M."/>
            <person name="Abouelleil A."/>
            <person name="Alvarado L."/>
            <person name="Berlin A.M."/>
            <person name="Chapman S.B."/>
            <person name="Dewar J."/>
            <person name="Goldberg J."/>
            <person name="Griggs A."/>
            <person name="Gujja S."/>
            <person name="Hansen M."/>
            <person name="Howarth C."/>
            <person name="Imamovic A."/>
            <person name="Larimer J."/>
            <person name="McCowan C."/>
            <person name="Murphy C."/>
            <person name="Pearson M."/>
            <person name="Priest M."/>
            <person name="Roberts A."/>
            <person name="Saif S."/>
            <person name="Shea T."/>
            <person name="Sykes S."/>
            <person name="Wortman J."/>
            <person name="Nusbaum C."/>
            <person name="Birren B."/>
        </authorList>
    </citation>
    <scope>NUCLEOTIDE SEQUENCE</scope>
    <source>
        <strain evidence="2">CBS 10117</strain>
    </source>
</reference>
<evidence type="ECO:0000313" key="3">
    <source>
        <dbReference type="Proteomes" id="UP000078595"/>
    </source>
</evidence>
<dbReference type="OrthoDB" id="5423360at2759"/>
<dbReference type="EMBL" id="CP144538">
    <property type="protein sequence ID" value="WWC64619.1"/>
    <property type="molecule type" value="Genomic_DNA"/>
</dbReference>
<gene>
    <name evidence="1" type="ORF">I303_06631</name>
    <name evidence="2" type="ORF">I303_107230</name>
</gene>
<accession>A0A1A5ZZ34</accession>
<dbReference type="GeneID" id="28970330"/>
<protein>
    <submittedName>
        <fullName evidence="1">Uncharacterized protein</fullName>
    </submittedName>
</protein>
<dbReference type="VEuPathDB" id="FungiDB:I303_06631"/>
<evidence type="ECO:0000313" key="1">
    <source>
        <dbReference type="EMBL" id="OBR83072.1"/>
    </source>
</evidence>
<name>A0A1A5ZZ34_9TREE</name>
<dbReference type="KEGG" id="kdj:28970330"/>
<dbReference type="Proteomes" id="UP000078595">
    <property type="component" value="Chromosome 9"/>
</dbReference>
<proteinExistence type="predicted"/>
<reference evidence="2" key="3">
    <citation type="submission" date="2024-02" db="EMBL/GenBank/DDBJ databases">
        <title>Comparative genomics of Cryptococcus and Kwoniella reveals pathogenesis evolution and contrasting modes of karyotype evolution via chromosome fusion or intercentromeric recombination.</title>
        <authorList>
            <person name="Coelho M.A."/>
            <person name="David-Palma M."/>
            <person name="Shea T."/>
            <person name="Bowers K."/>
            <person name="McGinley-Smith S."/>
            <person name="Mohammad A.W."/>
            <person name="Gnirke A."/>
            <person name="Yurkov A.M."/>
            <person name="Nowrousian M."/>
            <person name="Sun S."/>
            <person name="Cuomo C.A."/>
            <person name="Heitman J."/>
        </authorList>
    </citation>
    <scope>NUCLEOTIDE SEQUENCE</scope>
    <source>
        <strain evidence="2">CBS 10117</strain>
    </source>
</reference>
<sequence length="210" mass="23786">MSIEHINLSEKGPNESKGMMPTLDFSQFAWASQYKLVGKPLIEKYQSEHGGRYPPLGSAVAKRWGWAEEHEIEWTTERFDEARKKLKESGKVLNENVVGSDPDTITRKILIDLMNPWKYPMYRESKIQDESDRLTPLTAKPLSYDYLPAYTGGPAMIIPFDQIPFRSKMSKKSEWHPLSAVLMGYPGSELAEAGVIRTVNTGVTAFDEAE</sequence>